<organism evidence="1 2">
    <name type="scientific">Paraburkholderia sabiae</name>
    <dbReference type="NCBI Taxonomy" id="273251"/>
    <lineage>
        <taxon>Bacteria</taxon>
        <taxon>Pseudomonadati</taxon>
        <taxon>Pseudomonadota</taxon>
        <taxon>Betaproteobacteria</taxon>
        <taxon>Burkholderiales</taxon>
        <taxon>Burkholderiaceae</taxon>
        <taxon>Paraburkholderia</taxon>
    </lineage>
</organism>
<gene>
    <name evidence="1" type="ORF">V4C55_38430</name>
</gene>
<name>A0ABU9QRB3_9BURK</name>
<dbReference type="Proteomes" id="UP001494588">
    <property type="component" value="Unassembled WGS sequence"/>
</dbReference>
<dbReference type="Gene3D" id="3.30.470.20">
    <property type="entry name" value="ATP-grasp fold, B domain"/>
    <property type="match status" value="1"/>
</dbReference>
<evidence type="ECO:0000313" key="1">
    <source>
        <dbReference type="EMBL" id="MEM5291610.1"/>
    </source>
</evidence>
<dbReference type="Pfam" id="PF13535">
    <property type="entry name" value="ATP-grasp_4"/>
    <property type="match status" value="1"/>
</dbReference>
<comment type="caution">
    <text evidence="1">The sequence shown here is derived from an EMBL/GenBank/DDBJ whole genome shotgun (WGS) entry which is preliminary data.</text>
</comment>
<dbReference type="RefSeq" id="WP_307792598.1">
    <property type="nucleotide sequence ID" value="NZ_CAJHCS010000046.1"/>
</dbReference>
<sequence>MDGCGSQLVTRVNSLAELQFAVEHAPHQGVVDMGRKIGNILLLEQDLKGPEYSIEGYIDGRGPRVVAVTEKLLSAEPYFVEMAHTVEAR</sequence>
<dbReference type="EMBL" id="JAZHGC010000055">
    <property type="protein sequence ID" value="MEM5291610.1"/>
    <property type="molecule type" value="Genomic_DNA"/>
</dbReference>
<dbReference type="SUPFAM" id="SSF56059">
    <property type="entry name" value="Glutathione synthetase ATP-binding domain-like"/>
    <property type="match status" value="1"/>
</dbReference>
<protein>
    <submittedName>
        <fullName evidence="1">ATP-grasp domain-containing protein</fullName>
    </submittedName>
</protein>
<evidence type="ECO:0000313" key="2">
    <source>
        <dbReference type="Proteomes" id="UP001494588"/>
    </source>
</evidence>
<keyword evidence="2" id="KW-1185">Reference proteome</keyword>
<reference evidence="1 2" key="1">
    <citation type="submission" date="2024-01" db="EMBL/GenBank/DDBJ databases">
        <title>The diversity of rhizobia nodulating Mimosa spp. in eleven states of Brazil covering several biomes is determined by host plant, location, and edaphic factors.</title>
        <authorList>
            <person name="Rouws L."/>
            <person name="Barauna A."/>
            <person name="Beukes C."/>
            <person name="De Faria S.M."/>
            <person name="Gross E."/>
            <person name="Dos Reis Junior F.B."/>
            <person name="Simon M."/>
            <person name="Maluk M."/>
            <person name="Odee D.W."/>
            <person name="Kenicer G."/>
            <person name="Young J.P.W."/>
            <person name="Reis V.M."/>
            <person name="Zilli J."/>
            <person name="James E.K."/>
        </authorList>
    </citation>
    <scope>NUCLEOTIDE SEQUENCE [LARGE SCALE GENOMIC DNA]</scope>
    <source>
        <strain evidence="1 2">JPY77</strain>
    </source>
</reference>
<proteinExistence type="predicted"/>
<accession>A0ABU9QRB3</accession>